<evidence type="ECO:0000313" key="2">
    <source>
        <dbReference type="Proteomes" id="UP001162992"/>
    </source>
</evidence>
<gene>
    <name evidence="1" type="ORF">O6H91_05G062600</name>
</gene>
<keyword evidence="2" id="KW-1185">Reference proteome</keyword>
<reference evidence="2" key="1">
    <citation type="journal article" date="2024" name="Proc. Natl. Acad. Sci. U.S.A.">
        <title>Extraordinary preservation of gene collinearity over three hundred million years revealed in homosporous lycophytes.</title>
        <authorList>
            <person name="Li C."/>
            <person name="Wickell D."/>
            <person name="Kuo L.Y."/>
            <person name="Chen X."/>
            <person name="Nie B."/>
            <person name="Liao X."/>
            <person name="Peng D."/>
            <person name="Ji J."/>
            <person name="Jenkins J."/>
            <person name="Williams M."/>
            <person name="Shu S."/>
            <person name="Plott C."/>
            <person name="Barry K."/>
            <person name="Rajasekar S."/>
            <person name="Grimwood J."/>
            <person name="Han X."/>
            <person name="Sun S."/>
            <person name="Hou Z."/>
            <person name="He W."/>
            <person name="Dai G."/>
            <person name="Sun C."/>
            <person name="Schmutz J."/>
            <person name="Leebens-Mack J.H."/>
            <person name="Li F.W."/>
            <person name="Wang L."/>
        </authorList>
    </citation>
    <scope>NUCLEOTIDE SEQUENCE [LARGE SCALE GENOMIC DNA]</scope>
    <source>
        <strain evidence="2">cv. PW_Plant_1</strain>
    </source>
</reference>
<protein>
    <submittedName>
        <fullName evidence="1">Uncharacterized protein</fullName>
    </submittedName>
</protein>
<dbReference type="EMBL" id="CM055096">
    <property type="protein sequence ID" value="KAJ7555954.1"/>
    <property type="molecule type" value="Genomic_DNA"/>
</dbReference>
<proteinExistence type="predicted"/>
<comment type="caution">
    <text evidence="1">The sequence shown here is derived from an EMBL/GenBank/DDBJ whole genome shotgun (WGS) entry which is preliminary data.</text>
</comment>
<name>A0ACC2DP41_DIPCM</name>
<evidence type="ECO:0000313" key="1">
    <source>
        <dbReference type="EMBL" id="KAJ7555954.1"/>
    </source>
</evidence>
<dbReference type="Proteomes" id="UP001162992">
    <property type="component" value="Chromosome 5"/>
</dbReference>
<sequence>MDRIVRSMCERPSRALRLRPLRSRIEAAKAKSPRVTPELRAKRWSPSSVICQKNLQCEVVESDDEVIVIDPEEPPVIPRRRKRAPVQLRVSLRLQRLKCSTEQKTTPVHLRNVFLNSHEQPVPNVKRHLRKANGTVIKTATKLQPPGKAKKPLNNPSKSGGKRHPQSSTETVSSSALEVSGPVFADIACEESSEISDAAKVKNTIRIFNAFFLQAVQEEEVRFHEDQKKNLGVKRASRRPDLQAVTKMRKNNAILFAEKQIGHLPGINVGDHFYSRAEMVAVGLHKHWLSGIDYIGGSKQLKGFELLPLAVSIVMSGGYEDDVDNCEDVIYTGEGGNNLIGDRRQIADQKMIRGNLALKNSIEQGNFVRVIRGHRSSNSYSGKVYTYDGLYKVINYWAEKGISGHTVYKYRLKRAKSQAVLTTDQVHFCRGNVPKCPAELRGLVCEDISKGLESIPIPVSNVVDELPAPPLAFTYSTYVEIPKSIKMPAPAVGCSCERECVDPYKCSCARLNGNSFPYVGRDGGRLVEAKDIVFECGPRCGCGSACVNRATQRGLHYRLEVFRTPHKGWGVRSWDLIPSGAFVCEYTGKVVVSDELDAIIDDTYVFALDCMLTMRGIGGRERRLGGISKPIQEHLGVTGEDKKEDIGQAEYSIDAGKSGNVSRFINHSCDPNLFVQCVLTTHHDVKLARIVFFANDNIPPLQELSYDYGYILDSVVGDDGKVKKRPCFCGADICRKRLY</sequence>
<organism evidence="1 2">
    <name type="scientific">Diphasiastrum complanatum</name>
    <name type="common">Issler's clubmoss</name>
    <name type="synonym">Lycopodium complanatum</name>
    <dbReference type="NCBI Taxonomy" id="34168"/>
    <lineage>
        <taxon>Eukaryota</taxon>
        <taxon>Viridiplantae</taxon>
        <taxon>Streptophyta</taxon>
        <taxon>Embryophyta</taxon>
        <taxon>Tracheophyta</taxon>
        <taxon>Lycopodiopsida</taxon>
        <taxon>Lycopodiales</taxon>
        <taxon>Lycopodiaceae</taxon>
        <taxon>Lycopodioideae</taxon>
        <taxon>Diphasiastrum</taxon>
    </lineage>
</organism>
<accession>A0ACC2DP41</accession>